<sequence length="267" mass="30502">MAMGGRSRSRKKKLLSTQTLRTENTQEEGSPPEEEVTEFFSKSSGRTVEVAKMCEQYSCDWKAICTVFVRNEMDYLEGLEEEEGTPYRACRKYAGRETFNGLEVLKEIKEVVSDEESASDSQEERQESAAFETETNQRQVSLSSETEETSKEEAPTICEAAECFIGSEYKAVFEDSKGESFITYVCSCHTKMTVPDMKLKETKPLNRSMSAYSLDSIQVSQDYVMEEIVSRTLDTMEKELGQTQDSRCILTRPYKERTMPRDRASPY</sequence>
<evidence type="ECO:0000313" key="3">
    <source>
        <dbReference type="Proteomes" id="UP000789572"/>
    </source>
</evidence>
<feature type="region of interest" description="Disordered" evidence="1">
    <location>
        <begin position="112"/>
        <end position="153"/>
    </location>
</feature>
<gene>
    <name evidence="2" type="ORF">POCULU_LOCUS8917</name>
</gene>
<feature type="region of interest" description="Disordered" evidence="1">
    <location>
        <begin position="1"/>
        <end position="42"/>
    </location>
</feature>
<protein>
    <submittedName>
        <fullName evidence="2">6020_t:CDS:1</fullName>
    </submittedName>
</protein>
<evidence type="ECO:0000256" key="1">
    <source>
        <dbReference type="SAM" id="MobiDB-lite"/>
    </source>
</evidence>
<accession>A0A9N9DDT5</accession>
<comment type="caution">
    <text evidence="2">The sequence shown here is derived from an EMBL/GenBank/DDBJ whole genome shotgun (WGS) entry which is preliminary data.</text>
</comment>
<keyword evidence="3" id="KW-1185">Reference proteome</keyword>
<dbReference type="EMBL" id="CAJVPJ010002910">
    <property type="protein sequence ID" value="CAG8631492.1"/>
    <property type="molecule type" value="Genomic_DNA"/>
</dbReference>
<proteinExistence type="predicted"/>
<reference evidence="2" key="1">
    <citation type="submission" date="2021-06" db="EMBL/GenBank/DDBJ databases">
        <authorList>
            <person name="Kallberg Y."/>
            <person name="Tangrot J."/>
            <person name="Rosling A."/>
        </authorList>
    </citation>
    <scope>NUCLEOTIDE SEQUENCE</scope>
    <source>
        <strain evidence="2">IA702</strain>
    </source>
</reference>
<evidence type="ECO:0000313" key="2">
    <source>
        <dbReference type="EMBL" id="CAG8631492.1"/>
    </source>
</evidence>
<name>A0A9N9DDT5_9GLOM</name>
<organism evidence="2 3">
    <name type="scientific">Paraglomus occultum</name>
    <dbReference type="NCBI Taxonomy" id="144539"/>
    <lineage>
        <taxon>Eukaryota</taxon>
        <taxon>Fungi</taxon>
        <taxon>Fungi incertae sedis</taxon>
        <taxon>Mucoromycota</taxon>
        <taxon>Glomeromycotina</taxon>
        <taxon>Glomeromycetes</taxon>
        <taxon>Paraglomerales</taxon>
        <taxon>Paraglomeraceae</taxon>
        <taxon>Paraglomus</taxon>
    </lineage>
</organism>
<dbReference type="AlphaFoldDB" id="A0A9N9DDT5"/>
<dbReference type="Proteomes" id="UP000789572">
    <property type="component" value="Unassembled WGS sequence"/>
</dbReference>